<dbReference type="PANTHER" id="PTHR30349:SF77">
    <property type="entry name" value="TYROSINE RECOMBINASE XERC"/>
    <property type="match status" value="1"/>
</dbReference>
<feature type="active site" evidence="9">
    <location>
        <position position="301"/>
    </location>
</feature>
<dbReference type="InterPro" id="IPR013762">
    <property type="entry name" value="Integrase-like_cat_sf"/>
</dbReference>
<comment type="function">
    <text evidence="9">Site-specific tyrosine recombinase, which acts by catalyzing the cutting and rejoining of the recombining DNA molecules. The XerC-XerD complex is essential to convert dimers of the bacterial chromosome into monomers to permit their segregation at cell division. It also contributes to the segregational stability of plasmids.</text>
</comment>
<dbReference type="InterPro" id="IPR011010">
    <property type="entry name" value="DNA_brk_join_enz"/>
</dbReference>
<dbReference type="InterPro" id="IPR044068">
    <property type="entry name" value="CB"/>
</dbReference>
<keyword evidence="4 9" id="KW-0159">Chromosome partition</keyword>
<keyword evidence="8 9" id="KW-0131">Cell cycle</keyword>
<dbReference type="CDD" id="cd00798">
    <property type="entry name" value="INT_XerDC_C"/>
    <property type="match status" value="1"/>
</dbReference>
<dbReference type="InterPro" id="IPR004107">
    <property type="entry name" value="Integrase_SAM-like_N"/>
</dbReference>
<feature type="active site" description="O-(3'-phospho-DNA)-tyrosine intermediate" evidence="9">
    <location>
        <position position="310"/>
    </location>
</feature>
<name>A0ABZ3CBU5_9ACTN</name>
<evidence type="ECO:0000256" key="6">
    <source>
        <dbReference type="ARBA" id="ARBA00023125"/>
    </source>
</evidence>
<evidence type="ECO:0000256" key="2">
    <source>
        <dbReference type="ARBA" id="ARBA00022490"/>
    </source>
</evidence>
<keyword evidence="5 9" id="KW-0229">DNA integration</keyword>
<dbReference type="Proteomes" id="UP001434337">
    <property type="component" value="Chromosome"/>
</dbReference>
<protein>
    <recommendedName>
        <fullName evidence="9">Tyrosine recombinase XerC</fullName>
    </recommendedName>
</protein>
<dbReference type="PROSITE" id="PS51900">
    <property type="entry name" value="CB"/>
    <property type="match status" value="1"/>
</dbReference>
<keyword evidence="6 9" id="KW-0238">DNA-binding</keyword>
<organism evidence="13 14">
    <name type="scientific">Propioniciclava soli</name>
    <dbReference type="NCBI Taxonomy" id="2775081"/>
    <lineage>
        <taxon>Bacteria</taxon>
        <taxon>Bacillati</taxon>
        <taxon>Actinomycetota</taxon>
        <taxon>Actinomycetes</taxon>
        <taxon>Propionibacteriales</taxon>
        <taxon>Propionibacteriaceae</taxon>
        <taxon>Propioniciclava</taxon>
    </lineage>
</organism>
<dbReference type="HAMAP" id="MF_01808">
    <property type="entry name" value="Recomb_XerC_XerD"/>
    <property type="match status" value="1"/>
</dbReference>
<comment type="similarity">
    <text evidence="9">Belongs to the 'phage' integrase family. XerC subfamily.</text>
</comment>
<evidence type="ECO:0000256" key="1">
    <source>
        <dbReference type="ARBA" id="ARBA00004496"/>
    </source>
</evidence>
<feature type="domain" description="Tyr recombinase" evidence="11">
    <location>
        <begin position="132"/>
        <end position="323"/>
    </location>
</feature>
<evidence type="ECO:0000256" key="4">
    <source>
        <dbReference type="ARBA" id="ARBA00022829"/>
    </source>
</evidence>
<feature type="domain" description="Core-binding (CB)" evidence="12">
    <location>
        <begin position="25"/>
        <end position="111"/>
    </location>
</feature>
<keyword evidence="2 9" id="KW-0963">Cytoplasm</keyword>
<gene>
    <name evidence="9" type="primary">xerC</name>
    <name evidence="13" type="ORF">PCC79_05535</name>
</gene>
<feature type="active site" evidence="9">
    <location>
        <position position="278"/>
    </location>
</feature>
<evidence type="ECO:0000259" key="11">
    <source>
        <dbReference type="PROSITE" id="PS51898"/>
    </source>
</evidence>
<evidence type="ECO:0000256" key="5">
    <source>
        <dbReference type="ARBA" id="ARBA00022908"/>
    </source>
</evidence>
<dbReference type="Pfam" id="PF00589">
    <property type="entry name" value="Phage_integrase"/>
    <property type="match status" value="1"/>
</dbReference>
<dbReference type="Pfam" id="PF02899">
    <property type="entry name" value="Phage_int_SAM_1"/>
    <property type="match status" value="1"/>
</dbReference>
<evidence type="ECO:0000256" key="3">
    <source>
        <dbReference type="ARBA" id="ARBA00022618"/>
    </source>
</evidence>
<dbReference type="Gene3D" id="1.10.150.130">
    <property type="match status" value="1"/>
</dbReference>
<evidence type="ECO:0000256" key="10">
    <source>
        <dbReference type="SAM" id="MobiDB-lite"/>
    </source>
</evidence>
<dbReference type="InterPro" id="IPR002104">
    <property type="entry name" value="Integrase_catalytic"/>
</dbReference>
<dbReference type="InterPro" id="IPR023009">
    <property type="entry name" value="Tyrosine_recombinase_XerC/XerD"/>
</dbReference>
<keyword evidence="7 9" id="KW-0233">DNA recombination</keyword>
<dbReference type="PROSITE" id="PS51898">
    <property type="entry name" value="TYR_RECOMBINASE"/>
    <property type="match status" value="1"/>
</dbReference>
<reference evidence="13 14" key="1">
    <citation type="journal article" date="2023" name="Environ Microbiome">
        <title>A coral-associated actinobacterium mitigates coral bleaching under heat stress.</title>
        <authorList>
            <person name="Li J."/>
            <person name="Zou Y."/>
            <person name="Li Q."/>
            <person name="Zhang J."/>
            <person name="Bourne D.G."/>
            <person name="Lyu Y."/>
            <person name="Liu C."/>
            <person name="Zhang S."/>
        </authorList>
    </citation>
    <scope>NUCLEOTIDE SEQUENCE [LARGE SCALE GENOMIC DNA]</scope>
    <source>
        <strain evidence="13 14">SCSIO 13291</strain>
    </source>
</reference>
<accession>A0ABZ3CBU5</accession>
<dbReference type="SUPFAM" id="SSF56349">
    <property type="entry name" value="DNA breaking-rejoining enzymes"/>
    <property type="match status" value="1"/>
</dbReference>
<feature type="active site" evidence="9">
    <location>
        <position position="181"/>
    </location>
</feature>
<dbReference type="InterPro" id="IPR010998">
    <property type="entry name" value="Integrase_recombinase_N"/>
</dbReference>
<keyword evidence="14" id="KW-1185">Reference proteome</keyword>
<feature type="active site" evidence="9">
    <location>
        <position position="275"/>
    </location>
</feature>
<dbReference type="EMBL" id="CP115965">
    <property type="protein sequence ID" value="WZW99657.1"/>
    <property type="molecule type" value="Genomic_DNA"/>
</dbReference>
<sequence>MEPDEVEPTMDPREADPSPAHAVEAGLAPALDAWASHLRWERNLAAHTRRAYAGDLANLAGFLAGRGTADWALVDHRDLRAWLADLHRRGAERTTVARRATAARVFFAWAVGTGRVPHDPAAALRAPRADRNLPPTLDRRATAGVFEHLAARIAAAEDPREQAVALRDAAIIEVLYSCGLRVSELCGLDTGGWDADRRLLRVRGKGDKERATPLGVPAERALAAWLAVRPLLAGPAAGECVFVGERGARIDPRVVRRIVHATLAAVPDAPDLGPHGLRHAMATHLLEGGADLRSVQEMLGHASLGTTQIYTHVTNERLRDAFRQAHPRA</sequence>
<evidence type="ECO:0000259" key="12">
    <source>
        <dbReference type="PROSITE" id="PS51900"/>
    </source>
</evidence>
<feature type="active site" evidence="9">
    <location>
        <position position="205"/>
    </location>
</feature>
<evidence type="ECO:0000256" key="8">
    <source>
        <dbReference type="ARBA" id="ARBA00023306"/>
    </source>
</evidence>
<dbReference type="Gene3D" id="1.10.443.10">
    <property type="entry name" value="Intergrase catalytic core"/>
    <property type="match status" value="1"/>
</dbReference>
<dbReference type="InterPro" id="IPR050090">
    <property type="entry name" value="Tyrosine_recombinase_XerCD"/>
</dbReference>
<comment type="subunit">
    <text evidence="9">Forms a cyclic heterotetrameric complex composed of two molecules of XerC and two molecules of XerD.</text>
</comment>
<feature type="region of interest" description="Disordered" evidence="10">
    <location>
        <begin position="1"/>
        <end position="20"/>
    </location>
</feature>
<evidence type="ECO:0000256" key="7">
    <source>
        <dbReference type="ARBA" id="ARBA00023172"/>
    </source>
</evidence>
<keyword evidence="3 9" id="KW-0132">Cell division</keyword>
<comment type="subcellular location">
    <subcellularLocation>
        <location evidence="1 9">Cytoplasm</location>
    </subcellularLocation>
</comment>
<evidence type="ECO:0000313" key="13">
    <source>
        <dbReference type="EMBL" id="WZW99657.1"/>
    </source>
</evidence>
<proteinExistence type="inferred from homology"/>
<dbReference type="PANTHER" id="PTHR30349">
    <property type="entry name" value="PHAGE INTEGRASE-RELATED"/>
    <property type="match status" value="1"/>
</dbReference>
<evidence type="ECO:0000313" key="14">
    <source>
        <dbReference type="Proteomes" id="UP001434337"/>
    </source>
</evidence>
<evidence type="ECO:0000256" key="9">
    <source>
        <dbReference type="HAMAP-Rule" id="MF_01808"/>
    </source>
</evidence>